<sequence>MLESIMASSTVLLFLLGFLSVLLSSCAAVEVTYDGRAIKIDGERRVLLSGSIHYPRSTAEMWPDLIQKAKDGGLDTIETYVFWNAHEPHRREYDFSGNLDIIRFLKTIKSAGMYAVLRIGPYVCAEWNYGGFPVWLHNMPGIELRTDNEIYKNEMQNFTTKIVDMARQEKLFASQGGPIILAQIENEYGNFISAYGGAGKSYINWCASMAQSLDIGVPWIMCQQPDAPQPMINTCNGWYCDSFTPNSPNSPKMWTENWTGWFKHWGGRDPHRTAEDLAFAVARFFQFGGTFQNYYMYHGGTNFGRTAGGPYISTSYDYDAPLDEYGNLNQPKWGHLKQLHNHLKSMEKTLTYGDISTTNFKDAVTVTKYDFDGTSSCFLGNANSKIDATITFEGNQYTVPAWSVTILSNCKNEVYNTAKVNTQTSVMVKKSNKAEDGPLLTWRWKPDSNKDTSLQGLGTYEVEGILEQKAASNDTSDYLWYMTSVDIDANDPIASKDLTLRVNTSGHALHAYVNGKLVGSQLAEYGSYDFIFEKKVLLDIGSNQISLLSATVGLKNYGVRYDLANYGIASVELVRTMGDETIIKDLSGHKWVYKVGLNGEDKQLYSNVHLHVKWHGSNLPLNRMMMWYKTTFKTPIGKDPVVVDLQGLGKGHAWVNGHSIGRYWPSYLASDTGCSDTCDYRGTYSDRKCNTNCGNPSQRWYHVPRSFLVDDVNTLVLFEEIGGNPTLVNFQTIAVGTACGKAYEGNTLELSCNSGGQTISDIKFASFGDPQGTCTSFKKGSCESENSLAIIQQACIGKESCSIDVSEKTFGSSNCSNGVNKLAVEIIC</sequence>
<dbReference type="EMBL" id="JACGCM010000276">
    <property type="protein sequence ID" value="KAF6174297.1"/>
    <property type="molecule type" value="Genomic_DNA"/>
</dbReference>
<dbReference type="Gene3D" id="3.20.20.80">
    <property type="entry name" value="Glycosidases"/>
    <property type="match status" value="1"/>
</dbReference>
<evidence type="ECO:0000313" key="16">
    <source>
        <dbReference type="Proteomes" id="UP000541444"/>
    </source>
</evidence>
<keyword evidence="7 13" id="KW-0732">Signal</keyword>
<dbReference type="PANTHER" id="PTHR23421">
    <property type="entry name" value="BETA-GALACTOSIDASE RELATED"/>
    <property type="match status" value="1"/>
</dbReference>
<dbReference type="InterPro" id="IPR019801">
    <property type="entry name" value="Glyco_hydro_35_CS"/>
</dbReference>
<dbReference type="InterPro" id="IPR043159">
    <property type="entry name" value="Lectin_gal-bd_sf"/>
</dbReference>
<comment type="subcellular location">
    <subcellularLocation>
        <location evidence="2">Secreted</location>
        <location evidence="2">Extracellular space</location>
        <location evidence="2">Apoplast</location>
    </subcellularLocation>
</comment>
<dbReference type="EC" id="3.2.1.23" evidence="4 11"/>
<dbReference type="InterPro" id="IPR001944">
    <property type="entry name" value="Glycoside_Hdrlase_35"/>
</dbReference>
<evidence type="ECO:0000256" key="4">
    <source>
        <dbReference type="ARBA" id="ARBA00012756"/>
    </source>
</evidence>
<evidence type="ECO:0000256" key="7">
    <source>
        <dbReference type="ARBA" id="ARBA00022729"/>
    </source>
</evidence>
<keyword evidence="16" id="KW-1185">Reference proteome</keyword>
<evidence type="ECO:0000256" key="13">
    <source>
        <dbReference type="SAM" id="SignalP"/>
    </source>
</evidence>
<dbReference type="FunFam" id="2.60.120.260:FF:000142">
    <property type="entry name" value="Beta-galactosidase"/>
    <property type="match status" value="1"/>
</dbReference>
<dbReference type="InterPro" id="IPR000922">
    <property type="entry name" value="Lectin_gal-bd_dom"/>
</dbReference>
<dbReference type="Proteomes" id="UP000541444">
    <property type="component" value="Unassembled WGS sequence"/>
</dbReference>
<dbReference type="Pfam" id="PF17834">
    <property type="entry name" value="GHD"/>
    <property type="match status" value="1"/>
</dbReference>
<comment type="similarity">
    <text evidence="3 12">Belongs to the glycosyl hydrolase 35 family.</text>
</comment>
<evidence type="ECO:0000259" key="14">
    <source>
        <dbReference type="PROSITE" id="PS50228"/>
    </source>
</evidence>
<evidence type="ECO:0000256" key="2">
    <source>
        <dbReference type="ARBA" id="ARBA00004271"/>
    </source>
</evidence>
<evidence type="ECO:0000256" key="9">
    <source>
        <dbReference type="ARBA" id="ARBA00023180"/>
    </source>
</evidence>
<dbReference type="Pfam" id="PF01301">
    <property type="entry name" value="Glyco_hydro_35"/>
    <property type="match status" value="1"/>
</dbReference>
<evidence type="ECO:0000256" key="3">
    <source>
        <dbReference type="ARBA" id="ARBA00009809"/>
    </source>
</evidence>
<dbReference type="PRINTS" id="PR00742">
    <property type="entry name" value="GLHYDRLASE35"/>
</dbReference>
<gene>
    <name evidence="15" type="ORF">GIB67_040790</name>
</gene>
<dbReference type="GO" id="GO:0030246">
    <property type="term" value="F:carbohydrate binding"/>
    <property type="evidence" value="ECO:0007669"/>
    <property type="project" value="InterPro"/>
</dbReference>
<evidence type="ECO:0000256" key="6">
    <source>
        <dbReference type="ARBA" id="ARBA00022525"/>
    </source>
</evidence>
<feature type="signal peptide" evidence="13">
    <location>
        <begin position="1"/>
        <end position="28"/>
    </location>
</feature>
<dbReference type="InterPro" id="IPR008979">
    <property type="entry name" value="Galactose-bd-like_sf"/>
</dbReference>
<keyword evidence="5" id="KW-0052">Apoplast</keyword>
<evidence type="ECO:0000256" key="5">
    <source>
        <dbReference type="ARBA" id="ARBA00022523"/>
    </source>
</evidence>
<dbReference type="CDD" id="cd22842">
    <property type="entry name" value="Gal_Rha_Lectin_BGal"/>
    <property type="match status" value="1"/>
</dbReference>
<dbReference type="InterPro" id="IPR017853">
    <property type="entry name" value="GH"/>
</dbReference>
<dbReference type="InterPro" id="IPR048913">
    <property type="entry name" value="BetaGal_gal-bd"/>
</dbReference>
<dbReference type="SUPFAM" id="SSF51445">
    <property type="entry name" value="(Trans)glycosidases"/>
    <property type="match status" value="1"/>
</dbReference>
<dbReference type="GO" id="GO:0048046">
    <property type="term" value="C:apoplast"/>
    <property type="evidence" value="ECO:0007669"/>
    <property type="project" value="UniProtKB-SubCell"/>
</dbReference>
<dbReference type="OrthoDB" id="1657402at2759"/>
<name>A0A7J7P4C3_9MAGN</name>
<keyword evidence="8 11" id="KW-0378">Hydrolase</keyword>
<dbReference type="PROSITE" id="PS01182">
    <property type="entry name" value="GLYCOSYL_HYDROL_F35"/>
    <property type="match status" value="1"/>
</dbReference>
<evidence type="ECO:0000256" key="12">
    <source>
        <dbReference type="RuleBase" id="RU003679"/>
    </source>
</evidence>
<dbReference type="Gene3D" id="2.60.120.260">
    <property type="entry name" value="Galactose-binding domain-like"/>
    <property type="match status" value="2"/>
</dbReference>
<evidence type="ECO:0000256" key="11">
    <source>
        <dbReference type="RuleBase" id="RU000675"/>
    </source>
</evidence>
<keyword evidence="6" id="KW-0964">Secreted</keyword>
<reference evidence="15 16" key="1">
    <citation type="journal article" date="2020" name="IScience">
        <title>Genome Sequencing of the Endangered Kingdonia uniflora (Circaeasteraceae, Ranunculales) Reveals Potential Mechanisms of Evolutionary Specialization.</title>
        <authorList>
            <person name="Sun Y."/>
            <person name="Deng T."/>
            <person name="Zhang A."/>
            <person name="Moore M.J."/>
            <person name="Landis J.B."/>
            <person name="Lin N."/>
            <person name="Zhang H."/>
            <person name="Zhang X."/>
            <person name="Huang J."/>
            <person name="Zhang X."/>
            <person name="Sun H."/>
            <person name="Wang H."/>
        </authorList>
    </citation>
    <scope>NUCLEOTIDE SEQUENCE [LARGE SCALE GENOMIC DNA]</scope>
    <source>
        <strain evidence="15">TB1705</strain>
        <tissue evidence="15">Leaf</tissue>
    </source>
</reference>
<feature type="chain" id="PRO_5029719120" description="Beta-galactosidase" evidence="13">
    <location>
        <begin position="29"/>
        <end position="828"/>
    </location>
</feature>
<dbReference type="Pfam" id="PF02140">
    <property type="entry name" value="SUEL_Lectin"/>
    <property type="match status" value="1"/>
</dbReference>
<comment type="caution">
    <text evidence="15">The sequence shown here is derived from an EMBL/GenBank/DDBJ whole genome shotgun (WGS) entry which is preliminary data.</text>
</comment>
<comment type="catalytic activity">
    <reaction evidence="1 11">
        <text>Hydrolysis of terminal non-reducing beta-D-galactose residues in beta-D-galactosides.</text>
        <dbReference type="EC" id="3.2.1.23"/>
    </reaction>
</comment>
<evidence type="ECO:0000256" key="8">
    <source>
        <dbReference type="ARBA" id="ARBA00022801"/>
    </source>
</evidence>
<feature type="domain" description="SUEL-type lectin" evidence="14">
    <location>
        <begin position="742"/>
        <end position="828"/>
    </location>
</feature>
<dbReference type="FunFam" id="3.20.20.80:FF:000098">
    <property type="entry name" value="Beta-galactosidase"/>
    <property type="match status" value="1"/>
</dbReference>
<dbReference type="SUPFAM" id="SSF49785">
    <property type="entry name" value="Galactose-binding domain-like"/>
    <property type="match status" value="2"/>
</dbReference>
<evidence type="ECO:0000256" key="1">
    <source>
        <dbReference type="ARBA" id="ARBA00001412"/>
    </source>
</evidence>
<dbReference type="InterPro" id="IPR041392">
    <property type="entry name" value="GHD"/>
</dbReference>
<accession>A0A7J7P4C3</accession>
<protein>
    <recommendedName>
        <fullName evidence="4 11">Beta-galactosidase</fullName>
        <ecNumber evidence="4 11">3.2.1.23</ecNumber>
    </recommendedName>
</protein>
<keyword evidence="9" id="KW-0325">Glycoprotein</keyword>
<evidence type="ECO:0000256" key="10">
    <source>
        <dbReference type="ARBA" id="ARBA00023295"/>
    </source>
</evidence>
<dbReference type="PROSITE" id="PS50228">
    <property type="entry name" value="SUEL_LECTIN"/>
    <property type="match status" value="1"/>
</dbReference>
<dbReference type="InterPro" id="IPR031330">
    <property type="entry name" value="Gly_Hdrlase_35_cat"/>
</dbReference>
<organism evidence="15 16">
    <name type="scientific">Kingdonia uniflora</name>
    <dbReference type="NCBI Taxonomy" id="39325"/>
    <lineage>
        <taxon>Eukaryota</taxon>
        <taxon>Viridiplantae</taxon>
        <taxon>Streptophyta</taxon>
        <taxon>Embryophyta</taxon>
        <taxon>Tracheophyta</taxon>
        <taxon>Spermatophyta</taxon>
        <taxon>Magnoliopsida</taxon>
        <taxon>Ranunculales</taxon>
        <taxon>Circaeasteraceae</taxon>
        <taxon>Kingdonia</taxon>
    </lineage>
</organism>
<dbReference type="Gene3D" id="2.60.120.740">
    <property type="match status" value="1"/>
</dbReference>
<evidence type="ECO:0000313" key="15">
    <source>
        <dbReference type="EMBL" id="KAF6174297.1"/>
    </source>
</evidence>
<dbReference type="GO" id="GO:0004565">
    <property type="term" value="F:beta-galactosidase activity"/>
    <property type="evidence" value="ECO:0007669"/>
    <property type="project" value="UniProtKB-EC"/>
</dbReference>
<dbReference type="GO" id="GO:0005975">
    <property type="term" value="P:carbohydrate metabolic process"/>
    <property type="evidence" value="ECO:0007669"/>
    <property type="project" value="InterPro"/>
</dbReference>
<dbReference type="Pfam" id="PF21467">
    <property type="entry name" value="BetaGal_gal-bd"/>
    <property type="match status" value="1"/>
</dbReference>
<keyword evidence="10 11" id="KW-0326">Glycosidase</keyword>
<proteinExistence type="inferred from homology"/>
<dbReference type="AlphaFoldDB" id="A0A7J7P4C3"/>